<comment type="caution">
    <text evidence="9">The sequence shown here is derived from an EMBL/GenBank/DDBJ whole genome shotgun (WGS) entry which is preliminary data.</text>
</comment>
<name>A0A8J7KVW2_9FIRM</name>
<dbReference type="PRINTS" id="PR00134">
    <property type="entry name" value="GLHYDRLASE10"/>
</dbReference>
<sequence>MKRTGLKVIFVMLFALLFLFSCSKKENEGKDQNDDIKQAPSQETVSENESKAEENASEEDANSEDNSSEQAADNLEEAVEEIAEPIEPVIVDGYDITAAVSGTPLKDAYKDYFMIGVGLNGSAPDTDTVRSAAMTEIIKYHFNSTTYSNLMKPSYLLNQQGSIQNFEVGNIEPAVNFDTVKAGLDFCKENKIKMRGHVLVWHNQVPDWFFREGYQSDGAYVEKDVMLGRLESYIKQVLEYVQTKYPGVIYSWDVVNEAVENSPGSYEKESGFNIRTHYDGTKDNLWYKVIGIDYVEKSFEYARKYADPEVKLFYNDYNTFQPTKTSKIHKLVSHLKEKGLVDGIGMQGYMDLSYPGIAGGNDNLMSAITKFAELDLEIQITELTIRSKDNTEASMEKQAERYKSVFELLKGLDTASGRTANITSVTVFGLMDQYLFYTNDTTNARLFDGQLQPKPAFYSIMSVVE</sequence>
<keyword evidence="3 6" id="KW-0119">Carbohydrate metabolism</keyword>
<feature type="compositionally biased region" description="Acidic residues" evidence="7">
    <location>
        <begin position="55"/>
        <end position="67"/>
    </location>
</feature>
<evidence type="ECO:0000256" key="7">
    <source>
        <dbReference type="SAM" id="MobiDB-lite"/>
    </source>
</evidence>
<evidence type="ECO:0000256" key="1">
    <source>
        <dbReference type="ARBA" id="ARBA00007495"/>
    </source>
</evidence>
<feature type="domain" description="GH10" evidence="8">
    <location>
        <begin position="99"/>
        <end position="463"/>
    </location>
</feature>
<keyword evidence="5 6" id="KW-0624">Polysaccharide degradation</keyword>
<evidence type="ECO:0000256" key="5">
    <source>
        <dbReference type="ARBA" id="ARBA00023326"/>
    </source>
</evidence>
<dbReference type="GO" id="GO:0000272">
    <property type="term" value="P:polysaccharide catabolic process"/>
    <property type="evidence" value="ECO:0007669"/>
    <property type="project" value="UniProtKB-KW"/>
</dbReference>
<gene>
    <name evidence="9" type="ORF">I5677_01810</name>
</gene>
<evidence type="ECO:0000259" key="8">
    <source>
        <dbReference type="PROSITE" id="PS51760"/>
    </source>
</evidence>
<keyword evidence="4 6" id="KW-0326">Glycosidase</keyword>
<evidence type="ECO:0000256" key="2">
    <source>
        <dbReference type="ARBA" id="ARBA00022801"/>
    </source>
</evidence>
<reference evidence="9" key="1">
    <citation type="submission" date="2020-12" db="EMBL/GenBank/DDBJ databases">
        <title>M. sibirica DSM 26468T genome.</title>
        <authorList>
            <person name="Thieme N."/>
            <person name="Rettenmaier R."/>
            <person name="Zverlov V."/>
            <person name="Liebl W."/>
        </authorList>
    </citation>
    <scope>NUCLEOTIDE SEQUENCE</scope>
    <source>
        <strain evidence="9">DSM 26468</strain>
    </source>
</reference>
<dbReference type="SUPFAM" id="SSF51445">
    <property type="entry name" value="(Trans)glycosidases"/>
    <property type="match status" value="1"/>
</dbReference>
<dbReference type="InterPro" id="IPR001000">
    <property type="entry name" value="GH10_dom"/>
</dbReference>
<accession>A0A8J7KVW2</accession>
<evidence type="ECO:0000313" key="10">
    <source>
        <dbReference type="Proteomes" id="UP000623269"/>
    </source>
</evidence>
<comment type="catalytic activity">
    <reaction evidence="6">
        <text>Endohydrolysis of (1-&gt;4)-beta-D-xylosidic linkages in xylans.</text>
        <dbReference type="EC" id="3.2.1.8"/>
    </reaction>
</comment>
<dbReference type="Pfam" id="PF00331">
    <property type="entry name" value="Glyco_hydro_10"/>
    <property type="match status" value="1"/>
</dbReference>
<dbReference type="Proteomes" id="UP000623269">
    <property type="component" value="Unassembled WGS sequence"/>
</dbReference>
<dbReference type="PROSITE" id="PS51760">
    <property type="entry name" value="GH10_2"/>
    <property type="match status" value="1"/>
</dbReference>
<dbReference type="PROSITE" id="PS51257">
    <property type="entry name" value="PROKAR_LIPOPROTEIN"/>
    <property type="match status" value="1"/>
</dbReference>
<dbReference type="PANTHER" id="PTHR31490:SF90">
    <property type="entry name" value="ENDO-1,4-BETA-XYLANASE A"/>
    <property type="match status" value="1"/>
</dbReference>
<protein>
    <recommendedName>
        <fullName evidence="6">Beta-xylanase</fullName>
        <ecNumber evidence="6">3.2.1.8</ecNumber>
    </recommendedName>
</protein>
<dbReference type="AlphaFoldDB" id="A0A8J7KVW2"/>
<proteinExistence type="inferred from homology"/>
<dbReference type="GO" id="GO:0031176">
    <property type="term" value="F:endo-1,4-beta-xylanase activity"/>
    <property type="evidence" value="ECO:0007669"/>
    <property type="project" value="UniProtKB-EC"/>
</dbReference>
<evidence type="ECO:0000313" key="9">
    <source>
        <dbReference type="EMBL" id="MBH1939627.1"/>
    </source>
</evidence>
<dbReference type="PANTHER" id="PTHR31490">
    <property type="entry name" value="GLYCOSYL HYDROLASE"/>
    <property type="match status" value="1"/>
</dbReference>
<organism evidence="9 10">
    <name type="scientific">Mobilitalea sibirica</name>
    <dbReference type="NCBI Taxonomy" id="1462919"/>
    <lineage>
        <taxon>Bacteria</taxon>
        <taxon>Bacillati</taxon>
        <taxon>Bacillota</taxon>
        <taxon>Clostridia</taxon>
        <taxon>Lachnospirales</taxon>
        <taxon>Lachnospiraceae</taxon>
        <taxon>Mobilitalea</taxon>
    </lineage>
</organism>
<dbReference type="SMART" id="SM00633">
    <property type="entry name" value="Glyco_10"/>
    <property type="match status" value="1"/>
</dbReference>
<dbReference type="EMBL" id="JAEAGR010000001">
    <property type="protein sequence ID" value="MBH1939627.1"/>
    <property type="molecule type" value="Genomic_DNA"/>
</dbReference>
<feature type="compositionally biased region" description="Basic and acidic residues" evidence="7">
    <location>
        <begin position="26"/>
        <end position="37"/>
    </location>
</feature>
<feature type="region of interest" description="Disordered" evidence="7">
    <location>
        <begin position="26"/>
        <end position="74"/>
    </location>
</feature>
<keyword evidence="2 6" id="KW-0378">Hydrolase</keyword>
<dbReference type="EC" id="3.2.1.8" evidence="6"/>
<dbReference type="RefSeq" id="WP_197659835.1">
    <property type="nucleotide sequence ID" value="NZ_JAEAGR010000001.1"/>
</dbReference>
<dbReference type="InterPro" id="IPR044846">
    <property type="entry name" value="GH10"/>
</dbReference>
<dbReference type="InterPro" id="IPR017853">
    <property type="entry name" value="GH"/>
</dbReference>
<evidence type="ECO:0000256" key="4">
    <source>
        <dbReference type="ARBA" id="ARBA00023295"/>
    </source>
</evidence>
<comment type="similarity">
    <text evidence="1 6">Belongs to the glycosyl hydrolase 10 (cellulase F) family.</text>
</comment>
<keyword evidence="10" id="KW-1185">Reference proteome</keyword>
<dbReference type="Gene3D" id="3.20.20.80">
    <property type="entry name" value="Glycosidases"/>
    <property type="match status" value="1"/>
</dbReference>
<evidence type="ECO:0000256" key="3">
    <source>
        <dbReference type="ARBA" id="ARBA00023277"/>
    </source>
</evidence>
<evidence type="ECO:0000256" key="6">
    <source>
        <dbReference type="RuleBase" id="RU361174"/>
    </source>
</evidence>